<proteinExistence type="inferred from homology"/>
<evidence type="ECO:0000259" key="14">
    <source>
        <dbReference type="PROSITE" id="PS50878"/>
    </source>
</evidence>
<keyword evidence="5 13" id="KW-0808">Transferase</keyword>
<dbReference type="GO" id="GO:0046872">
    <property type="term" value="F:metal ion binding"/>
    <property type="evidence" value="ECO:0007669"/>
    <property type="project" value="UniProtKB-KW"/>
</dbReference>
<dbReference type="GO" id="GO:0000333">
    <property type="term" value="C:telomerase catalytic core complex"/>
    <property type="evidence" value="ECO:0007669"/>
    <property type="project" value="TreeGrafter"/>
</dbReference>
<evidence type="ECO:0000256" key="13">
    <source>
        <dbReference type="RuleBase" id="RU365061"/>
    </source>
</evidence>
<evidence type="ECO:0000256" key="3">
    <source>
        <dbReference type="ARBA" id="ARBA00016182"/>
    </source>
</evidence>
<dbReference type="RefSeq" id="XP_041135426.1">
    <property type="nucleotide sequence ID" value="XM_041282650.1"/>
</dbReference>
<dbReference type="SMART" id="SM00975">
    <property type="entry name" value="Telomerase_RBD"/>
    <property type="match status" value="1"/>
</dbReference>
<dbReference type="InterPro" id="IPR003545">
    <property type="entry name" value="Telomerase_RT"/>
</dbReference>
<reference evidence="15" key="2">
    <citation type="journal article" name="BMC Genomics">
        <title>New genome assemblies reveal patterns of domestication and adaptation across Brettanomyces (Dekkera) species.</title>
        <authorList>
            <person name="Roach M.J."/>
            <person name="Borneman A.R."/>
        </authorList>
    </citation>
    <scope>NUCLEOTIDE SEQUENCE</scope>
    <source>
        <strain evidence="15">UCD 2041</strain>
    </source>
</reference>
<keyword evidence="6 13" id="KW-0548">Nucleotidyltransferase</keyword>
<keyword evidence="4 13" id="KW-0158">Chromosome</keyword>
<evidence type="ECO:0000256" key="6">
    <source>
        <dbReference type="ARBA" id="ARBA00022695"/>
    </source>
</evidence>
<keyword evidence="11 13" id="KW-0539">Nucleus</keyword>
<comment type="catalytic activity">
    <reaction evidence="12 13">
        <text>DNA(n) + a 2'-deoxyribonucleoside 5'-triphosphate = DNA(n+1) + diphosphate</text>
        <dbReference type="Rhea" id="RHEA:22508"/>
        <dbReference type="Rhea" id="RHEA-COMP:17339"/>
        <dbReference type="Rhea" id="RHEA-COMP:17340"/>
        <dbReference type="ChEBI" id="CHEBI:33019"/>
        <dbReference type="ChEBI" id="CHEBI:61560"/>
        <dbReference type="ChEBI" id="CHEBI:173112"/>
        <dbReference type="EC" id="2.7.7.49"/>
    </reaction>
</comment>
<dbReference type="AlphaFoldDB" id="A0A871QZF2"/>
<gene>
    <name evidence="15" type="ORF">BRETT_004154</name>
</gene>
<dbReference type="GO" id="GO:0007004">
    <property type="term" value="P:telomere maintenance via telomerase"/>
    <property type="evidence" value="ECO:0007669"/>
    <property type="project" value="TreeGrafter"/>
</dbReference>
<dbReference type="EMBL" id="CP063133">
    <property type="protein sequence ID" value="QOU18933.1"/>
    <property type="molecule type" value="Genomic_DNA"/>
</dbReference>
<dbReference type="InterPro" id="IPR000477">
    <property type="entry name" value="RT_dom"/>
</dbReference>
<keyword evidence="9 13" id="KW-0779">Telomere</keyword>
<evidence type="ECO:0000256" key="4">
    <source>
        <dbReference type="ARBA" id="ARBA00022454"/>
    </source>
</evidence>
<evidence type="ECO:0000256" key="10">
    <source>
        <dbReference type="ARBA" id="ARBA00022918"/>
    </source>
</evidence>
<dbReference type="GO" id="GO:0042162">
    <property type="term" value="F:telomeric DNA binding"/>
    <property type="evidence" value="ECO:0007669"/>
    <property type="project" value="TreeGrafter"/>
</dbReference>
<evidence type="ECO:0000313" key="16">
    <source>
        <dbReference type="Proteomes" id="UP000663131"/>
    </source>
</evidence>
<dbReference type="PROSITE" id="PS50878">
    <property type="entry name" value="RT_POL"/>
    <property type="match status" value="1"/>
</dbReference>
<dbReference type="SUPFAM" id="SSF56672">
    <property type="entry name" value="DNA/RNA polymerases"/>
    <property type="match status" value="1"/>
</dbReference>
<comment type="similarity">
    <text evidence="1 13">Belongs to the reverse transcriptase family. Telomerase subfamily.</text>
</comment>
<reference evidence="15" key="1">
    <citation type="submission" date="2020-10" db="EMBL/GenBank/DDBJ databases">
        <authorList>
            <person name="Palmer J.M."/>
        </authorList>
    </citation>
    <scope>NUCLEOTIDE SEQUENCE</scope>
    <source>
        <strain evidence="15">UCD 2041</strain>
    </source>
</reference>
<dbReference type="GO" id="GO:0003720">
    <property type="term" value="F:telomerase activity"/>
    <property type="evidence" value="ECO:0007669"/>
    <property type="project" value="InterPro"/>
</dbReference>
<dbReference type="InterPro" id="IPR043502">
    <property type="entry name" value="DNA/RNA_pol_sf"/>
</dbReference>
<evidence type="ECO:0000256" key="7">
    <source>
        <dbReference type="ARBA" id="ARBA00022723"/>
    </source>
</evidence>
<dbReference type="InterPro" id="IPR021891">
    <property type="entry name" value="Telomerase_RBD"/>
</dbReference>
<sequence>MLSLREFILRYQHRQVYQQLISDNNFGNETDRLCNDILLHSLEVHRQTPSHLLYSAEFEDHDKLIDRIVQYFASNDTVDALTIAYIHGNQIRNASNSLVCTGISIPVQLLKSPLFRMIHAILGPESFLLLILQYSAHLKSTHQKLWGPLKELSYLRKGLDYRSINFKSMMYKEEYNLDGLEPLPNGPRACLNEIFGAELSSKNHLPKRYRKLSKLIGIVIKNHSHFKCEYPYILDSVCGQVHLKGDNYLKMATKKQHIVRFLLIIIDKLFPLEHVGCNYNKRLLCDAISLFVNVRFGEFIDVKTLINGMKLTEISWVKPQASMKMTKQEFCRASQMFETYIKWFFGCFLCKLIGSFFHVTEASQSTKLYYYRHECWKSISSRFRRRYFSAHLQKVEYAHSSFKSFFDNDTFLAKMKILPKPHDFRLIAAPYKGNQEEEFAYTEYQAKLMKPVGRILRSLKAENSIFSVADLVGRVARYRQDLISRYRCVPKVYALKLDVKSAYDYLPIDLVENVVKAKLDKHYPLDNICVNQYRVVRNKYITSKRCSVVFNSSLEQKIPKANNCNIIVQNETPIVLSKSDIIDFVHKQLNETSILYHGVTYCRKNGVFQGFQLSGVFFDLVYDDVTEFFRNVIPDVDKQETLVLRLVDDFLFLSTSKRAIQTIRKLTCRPIEKFNLHINHLKTKYSETELQFVGLNLDLASMSFTKGIDTYRTDALPMLSFPKLFRRMEYTFATNLNSPLFDINASSQENVEENIKNILQAFTLRFISSYKLMHKRENCLKAEFDLFVKNLIDLVNTRVNLQSMDLAYSALEKPIMGLIQSKRITFK</sequence>
<name>A0A871QZF2_DEKBR</name>
<dbReference type="Pfam" id="PF00078">
    <property type="entry name" value="RVT_1"/>
    <property type="match status" value="1"/>
</dbReference>
<dbReference type="KEGG" id="bbrx:BRETT_004154"/>
<accession>A0A871QZF2</accession>
<evidence type="ECO:0000256" key="5">
    <source>
        <dbReference type="ARBA" id="ARBA00022679"/>
    </source>
</evidence>
<comment type="function">
    <text evidence="13">Telomerase is a ribonucleoprotein enzyme essential for the replication of chromosome termini in most eukaryotes. It elongates telomeres. It is a reverse transcriptase that adds simple sequence repeats to chromosome ends by copying a template sequence within the RNA component of the enzyme.</text>
</comment>
<evidence type="ECO:0000256" key="2">
    <source>
        <dbReference type="ARBA" id="ARBA00012493"/>
    </source>
</evidence>
<dbReference type="EC" id="2.7.7.49" evidence="2 13"/>
<evidence type="ECO:0000256" key="9">
    <source>
        <dbReference type="ARBA" id="ARBA00022895"/>
    </source>
</evidence>
<dbReference type="OrthoDB" id="289721at2759"/>
<dbReference type="GeneID" id="64576077"/>
<evidence type="ECO:0000256" key="11">
    <source>
        <dbReference type="ARBA" id="ARBA00023242"/>
    </source>
</evidence>
<organism evidence="15 16">
    <name type="scientific">Dekkera bruxellensis</name>
    <name type="common">Brettanomyces custersii</name>
    <dbReference type="NCBI Taxonomy" id="5007"/>
    <lineage>
        <taxon>Eukaryota</taxon>
        <taxon>Fungi</taxon>
        <taxon>Dikarya</taxon>
        <taxon>Ascomycota</taxon>
        <taxon>Saccharomycotina</taxon>
        <taxon>Pichiomycetes</taxon>
        <taxon>Pichiales</taxon>
        <taxon>Pichiaceae</taxon>
        <taxon>Brettanomyces</taxon>
    </lineage>
</organism>
<dbReference type="PANTHER" id="PTHR12066:SF0">
    <property type="entry name" value="TELOMERASE REVERSE TRANSCRIPTASE"/>
    <property type="match status" value="1"/>
</dbReference>
<dbReference type="GO" id="GO:0070034">
    <property type="term" value="F:telomerase RNA binding"/>
    <property type="evidence" value="ECO:0007669"/>
    <property type="project" value="TreeGrafter"/>
</dbReference>
<keyword evidence="8 13" id="KW-0460">Magnesium</keyword>
<dbReference type="PRINTS" id="PR01365">
    <property type="entry name" value="TELOMERASERT"/>
</dbReference>
<keyword evidence="7 13" id="KW-0479">Metal-binding</keyword>
<protein>
    <recommendedName>
        <fullName evidence="3 13">Telomerase reverse transcriptase</fullName>
        <ecNumber evidence="2 13">2.7.7.49</ecNumber>
    </recommendedName>
    <alternativeName>
        <fullName evidence="13">Telomerase catalytic subunit</fullName>
    </alternativeName>
</protein>
<dbReference type="PANTHER" id="PTHR12066">
    <property type="entry name" value="TELOMERASE REVERSE TRANSCRIPTASE"/>
    <property type="match status" value="1"/>
</dbReference>
<evidence type="ECO:0000256" key="8">
    <source>
        <dbReference type="ARBA" id="ARBA00022842"/>
    </source>
</evidence>
<dbReference type="Proteomes" id="UP000663131">
    <property type="component" value="Chromosome 5"/>
</dbReference>
<evidence type="ECO:0000256" key="1">
    <source>
        <dbReference type="ARBA" id="ARBA00008001"/>
    </source>
</evidence>
<dbReference type="Gene3D" id="1.10.132.70">
    <property type="match status" value="1"/>
</dbReference>
<feature type="domain" description="Reverse transcriptase" evidence="14">
    <location>
        <begin position="399"/>
        <end position="697"/>
    </location>
</feature>
<dbReference type="Pfam" id="PF12009">
    <property type="entry name" value="Telomerase_RBD"/>
    <property type="match status" value="1"/>
</dbReference>
<dbReference type="GO" id="GO:0000781">
    <property type="term" value="C:chromosome, telomeric region"/>
    <property type="evidence" value="ECO:0007669"/>
    <property type="project" value="UniProtKB-SubCell"/>
</dbReference>
<evidence type="ECO:0000313" key="15">
    <source>
        <dbReference type="EMBL" id="QOU18933.1"/>
    </source>
</evidence>
<evidence type="ECO:0000256" key="12">
    <source>
        <dbReference type="ARBA" id="ARBA00048173"/>
    </source>
</evidence>
<comment type="subcellular location">
    <subcellularLocation>
        <location evidence="13">Nucleus</location>
    </subcellularLocation>
    <subcellularLocation>
        <location evidence="13">Chromosome</location>
        <location evidence="13">Telomere</location>
    </subcellularLocation>
</comment>
<keyword evidence="10 13" id="KW-0695">RNA-directed DNA polymerase</keyword>